<evidence type="ECO:0000256" key="12">
    <source>
        <dbReference type="ARBA" id="ARBA00023251"/>
    </source>
</evidence>
<dbReference type="Proteomes" id="UP000308489">
    <property type="component" value="Chromosome 1"/>
</dbReference>
<dbReference type="AlphaFoldDB" id="A0A4U9RN79"/>
<dbReference type="Pfam" id="PF02673">
    <property type="entry name" value="BacA"/>
    <property type="match status" value="1"/>
</dbReference>
<dbReference type="KEGG" id="hhw:NCTC503_02117"/>
<dbReference type="GO" id="GO:0071555">
    <property type="term" value="P:cell wall organization"/>
    <property type="evidence" value="ECO:0007669"/>
    <property type="project" value="UniProtKB-KW"/>
</dbReference>
<keyword evidence="7 17" id="KW-0378">Hydrolase</keyword>
<dbReference type="NCBIfam" id="TIGR00753">
    <property type="entry name" value="undec_PP_bacA"/>
    <property type="match status" value="1"/>
</dbReference>
<comment type="subcellular location">
    <subcellularLocation>
        <location evidence="1 17">Cell membrane</location>
        <topology evidence="1 17">Multi-pass membrane protein</topology>
    </subcellularLocation>
</comment>
<feature type="transmembrane region" description="Helical" evidence="17">
    <location>
        <begin position="84"/>
        <end position="102"/>
    </location>
</feature>
<evidence type="ECO:0000256" key="14">
    <source>
        <dbReference type="ARBA" id="ARBA00032707"/>
    </source>
</evidence>
<keyword evidence="9 17" id="KW-0573">Peptidoglycan synthesis</keyword>
<dbReference type="HAMAP" id="MF_01006">
    <property type="entry name" value="Undec_diphosphatase"/>
    <property type="match status" value="1"/>
</dbReference>
<evidence type="ECO:0000256" key="5">
    <source>
        <dbReference type="ARBA" id="ARBA00022475"/>
    </source>
</evidence>
<evidence type="ECO:0000256" key="17">
    <source>
        <dbReference type="HAMAP-Rule" id="MF_01006"/>
    </source>
</evidence>
<dbReference type="PANTHER" id="PTHR30622">
    <property type="entry name" value="UNDECAPRENYL-DIPHOSPHATASE"/>
    <property type="match status" value="1"/>
</dbReference>
<organism evidence="18 19">
    <name type="scientific">Hathewaya histolytica</name>
    <name type="common">Clostridium histolyticum</name>
    <dbReference type="NCBI Taxonomy" id="1498"/>
    <lineage>
        <taxon>Bacteria</taxon>
        <taxon>Bacillati</taxon>
        <taxon>Bacillota</taxon>
        <taxon>Clostridia</taxon>
        <taxon>Eubacteriales</taxon>
        <taxon>Clostridiaceae</taxon>
        <taxon>Hathewaya</taxon>
    </lineage>
</organism>
<keyword evidence="6 17" id="KW-0812">Transmembrane</keyword>
<evidence type="ECO:0000256" key="10">
    <source>
        <dbReference type="ARBA" id="ARBA00022989"/>
    </source>
</evidence>
<feature type="transmembrane region" description="Helical" evidence="17">
    <location>
        <begin position="114"/>
        <end position="134"/>
    </location>
</feature>
<dbReference type="GO" id="GO:0008360">
    <property type="term" value="P:regulation of cell shape"/>
    <property type="evidence" value="ECO:0007669"/>
    <property type="project" value="UniProtKB-KW"/>
</dbReference>
<dbReference type="EMBL" id="LR590481">
    <property type="protein sequence ID" value="VTQ93469.1"/>
    <property type="molecule type" value="Genomic_DNA"/>
</dbReference>
<sequence length="271" mass="30235">MDIILILKSIIIAIVEGITEFLPVSSTGHMIIAGHFINFKGEFANLFEIVIQLGAILAIVVLYWNKIWTTVVEFFTLKQRGLKFWFTILVGAIPAAILGVLFDDMIEEKLMNPFTVALALIVGAILMIIIEGKFRNRNGIQEIEDISYKKAFIIGMFQCLAMWPGMSRSASTIMGAWIVGLNTVGAAEFSFFLALPTMVGASGLKLYKSGFNLTTNETIALVVGFVVSFIVAIVVVRQFIEYLKKKPMRGFAIYRLILGFVILGLMYFKFF</sequence>
<keyword evidence="5 17" id="KW-1003">Cell membrane</keyword>
<evidence type="ECO:0000256" key="4">
    <source>
        <dbReference type="ARBA" id="ARBA00021581"/>
    </source>
</evidence>
<evidence type="ECO:0000256" key="16">
    <source>
        <dbReference type="ARBA" id="ARBA00047594"/>
    </source>
</evidence>
<evidence type="ECO:0000256" key="13">
    <source>
        <dbReference type="ARBA" id="ARBA00023316"/>
    </source>
</evidence>
<feature type="transmembrane region" description="Helical" evidence="17">
    <location>
        <begin position="175"/>
        <end position="199"/>
    </location>
</feature>
<gene>
    <name evidence="17 18" type="primary">uppP</name>
    <name evidence="18" type="ORF">NCTC503_02117</name>
</gene>
<evidence type="ECO:0000256" key="8">
    <source>
        <dbReference type="ARBA" id="ARBA00022960"/>
    </source>
</evidence>
<keyword evidence="8 17" id="KW-0133">Cell shape</keyword>
<keyword evidence="13 17" id="KW-0961">Cell wall biogenesis/degradation</keyword>
<dbReference type="NCBIfam" id="NF001389">
    <property type="entry name" value="PRK00281.1-2"/>
    <property type="match status" value="1"/>
</dbReference>
<evidence type="ECO:0000313" key="18">
    <source>
        <dbReference type="EMBL" id="VTQ93469.1"/>
    </source>
</evidence>
<evidence type="ECO:0000256" key="2">
    <source>
        <dbReference type="ARBA" id="ARBA00010621"/>
    </source>
</evidence>
<comment type="function">
    <text evidence="17">Catalyzes the dephosphorylation of undecaprenyl diphosphate (UPP). Confers resistance to bacitracin.</text>
</comment>
<evidence type="ECO:0000256" key="9">
    <source>
        <dbReference type="ARBA" id="ARBA00022984"/>
    </source>
</evidence>
<feature type="transmembrane region" description="Helical" evidence="17">
    <location>
        <begin position="45"/>
        <end position="64"/>
    </location>
</feature>
<keyword evidence="19" id="KW-1185">Reference proteome</keyword>
<comment type="catalytic activity">
    <reaction evidence="16 17">
        <text>di-trans,octa-cis-undecaprenyl diphosphate + H2O = di-trans,octa-cis-undecaprenyl phosphate + phosphate + H(+)</text>
        <dbReference type="Rhea" id="RHEA:28094"/>
        <dbReference type="ChEBI" id="CHEBI:15377"/>
        <dbReference type="ChEBI" id="CHEBI:15378"/>
        <dbReference type="ChEBI" id="CHEBI:43474"/>
        <dbReference type="ChEBI" id="CHEBI:58405"/>
        <dbReference type="ChEBI" id="CHEBI:60392"/>
        <dbReference type="EC" id="3.6.1.27"/>
    </reaction>
</comment>
<dbReference type="GO" id="GO:0050380">
    <property type="term" value="F:undecaprenyl-diphosphatase activity"/>
    <property type="evidence" value="ECO:0007669"/>
    <property type="project" value="UniProtKB-UniRule"/>
</dbReference>
<keyword evidence="12 17" id="KW-0046">Antibiotic resistance</keyword>
<feature type="transmembrane region" description="Helical" evidence="17">
    <location>
        <begin position="6"/>
        <end position="24"/>
    </location>
</feature>
<keyword evidence="11 17" id="KW-0472">Membrane</keyword>
<dbReference type="GO" id="GO:0046677">
    <property type="term" value="P:response to antibiotic"/>
    <property type="evidence" value="ECO:0007669"/>
    <property type="project" value="UniProtKB-UniRule"/>
</dbReference>
<dbReference type="PANTHER" id="PTHR30622:SF3">
    <property type="entry name" value="UNDECAPRENYL-DIPHOSPHATASE"/>
    <property type="match status" value="1"/>
</dbReference>
<dbReference type="InterPro" id="IPR003824">
    <property type="entry name" value="UppP"/>
</dbReference>
<accession>A0A4U9RN79</accession>
<evidence type="ECO:0000256" key="6">
    <source>
        <dbReference type="ARBA" id="ARBA00022692"/>
    </source>
</evidence>
<feature type="transmembrane region" description="Helical" evidence="17">
    <location>
        <begin position="252"/>
        <end position="270"/>
    </location>
</feature>
<dbReference type="EC" id="3.6.1.27" evidence="3 17"/>
<dbReference type="GO" id="GO:0005886">
    <property type="term" value="C:plasma membrane"/>
    <property type="evidence" value="ECO:0007669"/>
    <property type="project" value="UniProtKB-SubCell"/>
</dbReference>
<evidence type="ECO:0000256" key="7">
    <source>
        <dbReference type="ARBA" id="ARBA00022801"/>
    </source>
</evidence>
<comment type="miscellaneous">
    <text evidence="17">Bacitracin is thought to be involved in the inhibition of peptidoglycan synthesis by sequestering undecaprenyl diphosphate, thereby reducing the pool of lipid carrier available.</text>
</comment>
<dbReference type="NCBIfam" id="NF001390">
    <property type="entry name" value="PRK00281.1-4"/>
    <property type="match status" value="1"/>
</dbReference>
<evidence type="ECO:0000256" key="1">
    <source>
        <dbReference type="ARBA" id="ARBA00004651"/>
    </source>
</evidence>
<name>A0A4U9RN79_HATHI</name>
<feature type="transmembrane region" description="Helical" evidence="17">
    <location>
        <begin position="219"/>
        <end position="240"/>
    </location>
</feature>
<evidence type="ECO:0000256" key="15">
    <source>
        <dbReference type="ARBA" id="ARBA00032932"/>
    </source>
</evidence>
<evidence type="ECO:0000256" key="3">
    <source>
        <dbReference type="ARBA" id="ARBA00012374"/>
    </source>
</evidence>
<comment type="similarity">
    <text evidence="2 17">Belongs to the UppP family.</text>
</comment>
<keyword evidence="10 17" id="KW-1133">Transmembrane helix</keyword>
<evidence type="ECO:0000256" key="11">
    <source>
        <dbReference type="ARBA" id="ARBA00023136"/>
    </source>
</evidence>
<evidence type="ECO:0000313" key="19">
    <source>
        <dbReference type="Proteomes" id="UP000308489"/>
    </source>
</evidence>
<proteinExistence type="inferred from homology"/>
<dbReference type="GO" id="GO:0009252">
    <property type="term" value="P:peptidoglycan biosynthetic process"/>
    <property type="evidence" value="ECO:0007669"/>
    <property type="project" value="UniProtKB-KW"/>
</dbReference>
<reference evidence="18 19" key="1">
    <citation type="submission" date="2019-05" db="EMBL/GenBank/DDBJ databases">
        <authorList>
            <consortium name="Pathogen Informatics"/>
        </authorList>
    </citation>
    <scope>NUCLEOTIDE SEQUENCE [LARGE SCALE GENOMIC DNA]</scope>
    <source>
        <strain evidence="18 19">NCTC503</strain>
    </source>
</reference>
<protein>
    <recommendedName>
        <fullName evidence="4 17">Undecaprenyl-diphosphatase</fullName>
        <ecNumber evidence="3 17">3.6.1.27</ecNumber>
    </recommendedName>
    <alternativeName>
        <fullName evidence="15 17">Bacitracin resistance protein</fullName>
    </alternativeName>
    <alternativeName>
        <fullName evidence="14 17">Undecaprenyl pyrophosphate phosphatase</fullName>
    </alternativeName>
</protein>